<sequence>MQDTTVPARRRRHSGSLDGSGSNDSLVKPTPSYGKTVKTKDGIEPPPRPKSSPGERPTQRRRQKSPSPEPTYGNNSVEYGEDEWDGINRNGEMEVEQRATVRDQANTENPQIDHKNHHHHPPKPVTILKNSTRAPTKAFNGQTQRQDSQQPQTTAEQRPTRPLPSTKSRTMQQNPNPYTPVQQVANPAMLPVQAQVASKNQRKLYVILEQACLEAYKISSGGSKGGDRRGKGDGEAKYTLLNCDDHQGILAKTGRDIADARPDITHQCLLTLLDSPLNKAGLLQVYIHTARGVLIEVNPHVRIPRTFKRFSGLMVQLLHKLSIRGVNGPEKLLKVIKNPVVEHLPANTIKLTLSGDAPIQKLSKFLPTLPTTHNIAVFVGAMARGKDDFADAYVDQKIGISEYPLSASVACGKFCCALEDLWDII</sequence>
<dbReference type="Gene3D" id="3.40.1280.10">
    <property type="match status" value="1"/>
</dbReference>
<gene>
    <name evidence="12" type="ORF">D9611_002947</name>
</gene>
<organism evidence="12 13">
    <name type="scientific">Ephemerocybe angulata</name>
    <dbReference type="NCBI Taxonomy" id="980116"/>
    <lineage>
        <taxon>Eukaryota</taxon>
        <taxon>Fungi</taxon>
        <taxon>Dikarya</taxon>
        <taxon>Basidiomycota</taxon>
        <taxon>Agaricomycotina</taxon>
        <taxon>Agaricomycetes</taxon>
        <taxon>Agaricomycetidae</taxon>
        <taxon>Agaricales</taxon>
        <taxon>Agaricineae</taxon>
        <taxon>Psathyrellaceae</taxon>
        <taxon>Ephemerocybe</taxon>
    </lineage>
</organism>
<keyword evidence="10" id="KW-0539">Nucleus</keyword>
<evidence type="ECO:0000256" key="11">
    <source>
        <dbReference type="SAM" id="MobiDB-lite"/>
    </source>
</evidence>
<feature type="compositionally biased region" description="Basic and acidic residues" evidence="11">
    <location>
        <begin position="91"/>
        <end position="101"/>
    </location>
</feature>
<evidence type="ECO:0000256" key="3">
    <source>
        <dbReference type="ARBA" id="ARBA00022517"/>
    </source>
</evidence>
<dbReference type="GO" id="GO:0070037">
    <property type="term" value="F:rRNA (pseudouridine) methyltransferase activity"/>
    <property type="evidence" value="ECO:0007669"/>
    <property type="project" value="InterPro"/>
</dbReference>
<evidence type="ECO:0000256" key="7">
    <source>
        <dbReference type="ARBA" id="ARBA00022691"/>
    </source>
</evidence>
<dbReference type="FunFam" id="3.40.1280.10:FF:000003">
    <property type="entry name" value="Ribosomal RNA small subunit methyltransferase"/>
    <property type="match status" value="1"/>
</dbReference>
<keyword evidence="6" id="KW-0808">Transferase</keyword>
<dbReference type="Proteomes" id="UP000541558">
    <property type="component" value="Unassembled WGS sequence"/>
</dbReference>
<reference evidence="12 13" key="1">
    <citation type="journal article" date="2020" name="ISME J.">
        <title>Uncovering the hidden diversity of litter-decomposition mechanisms in mushroom-forming fungi.</title>
        <authorList>
            <person name="Floudas D."/>
            <person name="Bentzer J."/>
            <person name="Ahren D."/>
            <person name="Johansson T."/>
            <person name="Persson P."/>
            <person name="Tunlid A."/>
        </authorList>
    </citation>
    <scope>NUCLEOTIDE SEQUENCE [LARGE SCALE GENOMIC DNA]</scope>
    <source>
        <strain evidence="12 13">CBS 175.51</strain>
    </source>
</reference>
<feature type="compositionally biased region" description="Low complexity" evidence="11">
    <location>
        <begin position="16"/>
        <end position="26"/>
    </location>
</feature>
<protein>
    <recommendedName>
        <fullName evidence="14">Nep1-domain-containing protein</fullName>
    </recommendedName>
</protein>
<evidence type="ECO:0000256" key="5">
    <source>
        <dbReference type="ARBA" id="ARBA00022603"/>
    </source>
</evidence>
<evidence type="ECO:0000256" key="1">
    <source>
        <dbReference type="ARBA" id="ARBA00004604"/>
    </source>
</evidence>
<keyword evidence="7" id="KW-0949">S-adenosyl-L-methionine</keyword>
<dbReference type="Pfam" id="PF03587">
    <property type="entry name" value="EMG1"/>
    <property type="match status" value="1"/>
</dbReference>
<dbReference type="GO" id="GO:0070475">
    <property type="term" value="P:rRNA base methylation"/>
    <property type="evidence" value="ECO:0007669"/>
    <property type="project" value="InterPro"/>
</dbReference>
<feature type="compositionally biased region" description="Low complexity" evidence="11">
    <location>
        <begin position="142"/>
        <end position="154"/>
    </location>
</feature>
<feature type="region of interest" description="Disordered" evidence="11">
    <location>
        <begin position="1"/>
        <end position="181"/>
    </location>
</feature>
<name>A0A8H5C962_9AGAR</name>
<comment type="caution">
    <text evidence="12">The sequence shown here is derived from an EMBL/GenBank/DDBJ whole genome shotgun (WGS) entry which is preliminary data.</text>
</comment>
<dbReference type="InterPro" id="IPR029028">
    <property type="entry name" value="Alpha/beta_knot_MTases"/>
</dbReference>
<comment type="subcellular location">
    <subcellularLocation>
        <location evidence="1">Nucleus</location>
        <location evidence="1">Nucleolus</location>
    </subcellularLocation>
</comment>
<dbReference type="GO" id="GO:0032040">
    <property type="term" value="C:small-subunit processome"/>
    <property type="evidence" value="ECO:0007669"/>
    <property type="project" value="TreeGrafter"/>
</dbReference>
<dbReference type="PANTHER" id="PTHR12636">
    <property type="entry name" value="NEP1/MRA1"/>
    <property type="match status" value="1"/>
</dbReference>
<evidence type="ECO:0000256" key="10">
    <source>
        <dbReference type="ARBA" id="ARBA00023242"/>
    </source>
</evidence>
<dbReference type="GO" id="GO:0019843">
    <property type="term" value="F:rRNA binding"/>
    <property type="evidence" value="ECO:0007669"/>
    <property type="project" value="UniProtKB-KW"/>
</dbReference>
<feature type="compositionally biased region" description="Polar residues" evidence="11">
    <location>
        <begin position="163"/>
        <end position="181"/>
    </location>
</feature>
<evidence type="ECO:0000256" key="4">
    <source>
        <dbReference type="ARBA" id="ARBA00022552"/>
    </source>
</evidence>
<keyword evidence="13" id="KW-1185">Reference proteome</keyword>
<evidence type="ECO:0000313" key="13">
    <source>
        <dbReference type="Proteomes" id="UP000541558"/>
    </source>
</evidence>
<dbReference type="OrthoDB" id="269804at2759"/>
<keyword evidence="3" id="KW-0690">Ribosome biogenesis</keyword>
<proteinExistence type="inferred from homology"/>
<dbReference type="AlphaFoldDB" id="A0A8H5C962"/>
<dbReference type="PANTHER" id="PTHR12636:SF5">
    <property type="entry name" value="RIBOSOMAL RNA SMALL SUBUNIT METHYLTRANSFERASE NEP1"/>
    <property type="match status" value="1"/>
</dbReference>
<keyword evidence="5" id="KW-0489">Methyltransferase</keyword>
<dbReference type="InterPro" id="IPR029026">
    <property type="entry name" value="tRNA_m1G_MTases_N"/>
</dbReference>
<evidence type="ECO:0000256" key="6">
    <source>
        <dbReference type="ARBA" id="ARBA00022679"/>
    </source>
</evidence>
<evidence type="ECO:0000256" key="8">
    <source>
        <dbReference type="ARBA" id="ARBA00022730"/>
    </source>
</evidence>
<dbReference type="CDD" id="cd18088">
    <property type="entry name" value="Nep1-like"/>
    <property type="match status" value="1"/>
</dbReference>
<evidence type="ECO:0000313" key="12">
    <source>
        <dbReference type="EMBL" id="KAF5337014.1"/>
    </source>
</evidence>
<keyword evidence="9" id="KW-0694">RNA-binding</keyword>
<evidence type="ECO:0008006" key="14">
    <source>
        <dbReference type="Google" id="ProtNLM"/>
    </source>
</evidence>
<dbReference type="SUPFAM" id="SSF75217">
    <property type="entry name" value="alpha/beta knot"/>
    <property type="match status" value="1"/>
</dbReference>
<dbReference type="InterPro" id="IPR005304">
    <property type="entry name" value="Rbsml_bgen_MeTrfase_EMG1/NEP1"/>
</dbReference>
<comment type="similarity">
    <text evidence="2">Belongs to the class IV-like SAM-binding methyltransferase superfamily. RNA methyltransferase NEP1 family.</text>
</comment>
<keyword evidence="4" id="KW-0698">rRNA processing</keyword>
<dbReference type="EMBL" id="JAACJK010000057">
    <property type="protein sequence ID" value="KAF5337014.1"/>
    <property type="molecule type" value="Genomic_DNA"/>
</dbReference>
<accession>A0A8H5C962</accession>
<evidence type="ECO:0000256" key="2">
    <source>
        <dbReference type="ARBA" id="ARBA00008115"/>
    </source>
</evidence>
<evidence type="ECO:0000256" key="9">
    <source>
        <dbReference type="ARBA" id="ARBA00022884"/>
    </source>
</evidence>
<keyword evidence="8" id="KW-0699">rRNA-binding</keyword>